<dbReference type="Proteomes" id="UP001576774">
    <property type="component" value="Unassembled WGS sequence"/>
</dbReference>
<protein>
    <submittedName>
        <fullName evidence="2">Uncharacterized protein</fullName>
    </submittedName>
</protein>
<feature type="region of interest" description="Disordered" evidence="1">
    <location>
        <begin position="206"/>
        <end position="227"/>
    </location>
</feature>
<gene>
    <name evidence="2" type="ORF">ACE1CC_22035</name>
</gene>
<feature type="compositionally biased region" description="Low complexity" evidence="1">
    <location>
        <begin position="122"/>
        <end position="135"/>
    </location>
</feature>
<proteinExistence type="predicted"/>
<evidence type="ECO:0000256" key="1">
    <source>
        <dbReference type="SAM" id="MobiDB-lite"/>
    </source>
</evidence>
<keyword evidence="3" id="KW-1185">Reference proteome</keyword>
<comment type="caution">
    <text evidence="2">The sequence shown here is derived from an EMBL/GenBank/DDBJ whole genome shotgun (WGS) entry which is preliminary data.</text>
</comment>
<feature type="compositionally biased region" description="Basic and acidic residues" evidence="1">
    <location>
        <begin position="206"/>
        <end position="215"/>
    </location>
</feature>
<name>A0ABV4X9R6_9CYAN</name>
<feature type="compositionally biased region" description="Polar residues" evidence="1">
    <location>
        <begin position="104"/>
        <end position="121"/>
    </location>
</feature>
<sequence>MFAQFRVRYPTGSLISELLTIYNGKFVVRALVQIDGVTKATGMAIADTIELAEDQARIRALELMGIHLSWGQETSANPISPEYSKPSVFASEKRETPHIEPATTDPTWSNHANLDSSFSERTTFSTGKATTGSTKSHLEVTEDTEEKPDLPFSERPVNRFLETPKLTPINSFADEDEPPVTFSKVTPIASRRHDQEMAIASPREFETEFSDHSSETTEDTSPDDFSDLIARTNVQIKRLGWTKKQGSDHLFRTYGKKTRNDLKKEELEDFLQYLEAQPNPT</sequence>
<dbReference type="RefSeq" id="WP_413272582.1">
    <property type="nucleotide sequence ID" value="NZ_JBHFNQ010000169.1"/>
</dbReference>
<organism evidence="2 3">
    <name type="scientific">Floridaenema aerugineum BLCC-F46</name>
    <dbReference type="NCBI Taxonomy" id="3153654"/>
    <lineage>
        <taxon>Bacteria</taxon>
        <taxon>Bacillati</taxon>
        <taxon>Cyanobacteriota</taxon>
        <taxon>Cyanophyceae</taxon>
        <taxon>Oscillatoriophycideae</taxon>
        <taxon>Aerosakkonematales</taxon>
        <taxon>Aerosakkonemataceae</taxon>
        <taxon>Floridanema</taxon>
        <taxon>Floridanema aerugineum</taxon>
    </lineage>
</organism>
<feature type="region of interest" description="Disordered" evidence="1">
    <location>
        <begin position="93"/>
        <end position="152"/>
    </location>
</feature>
<accession>A0ABV4X9R6</accession>
<reference evidence="2 3" key="1">
    <citation type="submission" date="2024-09" db="EMBL/GenBank/DDBJ databases">
        <title>Floridaenema gen nov. (Aerosakkonemataceae, Aerosakkonematales ord. nov., Cyanobacteria) from benthic tropical and subtropical fresh waters, with the description of four new species.</title>
        <authorList>
            <person name="Moretto J.A."/>
            <person name="Berthold D.E."/>
            <person name="Lefler F.W."/>
            <person name="Huang I.-S."/>
            <person name="Laughinghouse H. IV."/>
        </authorList>
    </citation>
    <scope>NUCLEOTIDE SEQUENCE [LARGE SCALE GENOMIC DNA]</scope>
    <source>
        <strain evidence="2 3">BLCC-F46</strain>
    </source>
</reference>
<evidence type="ECO:0000313" key="3">
    <source>
        <dbReference type="Proteomes" id="UP001576774"/>
    </source>
</evidence>
<evidence type="ECO:0000313" key="2">
    <source>
        <dbReference type="EMBL" id="MFB2879545.1"/>
    </source>
</evidence>
<feature type="compositionally biased region" description="Acidic residues" evidence="1">
    <location>
        <begin position="216"/>
        <end position="226"/>
    </location>
</feature>
<dbReference type="EMBL" id="JBHFNQ010000169">
    <property type="protein sequence ID" value="MFB2879545.1"/>
    <property type="molecule type" value="Genomic_DNA"/>
</dbReference>